<dbReference type="RefSeq" id="WP_093884257.1">
    <property type="nucleotide sequence ID" value="NZ_FOBS01000024.1"/>
</dbReference>
<dbReference type="GO" id="GO:0000160">
    <property type="term" value="P:phosphorelay signal transduction system"/>
    <property type="evidence" value="ECO:0007669"/>
    <property type="project" value="InterPro"/>
</dbReference>
<dbReference type="EC" id="2.7.7.65" evidence="1"/>
<dbReference type="PANTHER" id="PTHR45138">
    <property type="entry name" value="REGULATORY COMPONENTS OF SENSORY TRANSDUCTION SYSTEM"/>
    <property type="match status" value="1"/>
</dbReference>
<dbReference type="SUPFAM" id="SSF52172">
    <property type="entry name" value="CheY-like"/>
    <property type="match status" value="1"/>
</dbReference>
<proteinExistence type="predicted"/>
<protein>
    <recommendedName>
        <fullName evidence="1">diguanylate cyclase</fullName>
        <ecNumber evidence="1">2.7.7.65</ecNumber>
    </recommendedName>
</protein>
<feature type="modified residue" description="4-aspartylphosphate" evidence="3">
    <location>
        <position position="52"/>
    </location>
</feature>
<dbReference type="InterPro" id="IPR029787">
    <property type="entry name" value="Nucleotide_cyclase"/>
</dbReference>
<evidence type="ECO:0000259" key="5">
    <source>
        <dbReference type="PROSITE" id="PS50887"/>
    </source>
</evidence>
<dbReference type="NCBIfam" id="TIGR00254">
    <property type="entry name" value="GGDEF"/>
    <property type="match status" value="1"/>
</dbReference>
<dbReference type="GO" id="GO:0043709">
    <property type="term" value="P:cell adhesion involved in single-species biofilm formation"/>
    <property type="evidence" value="ECO:0007669"/>
    <property type="project" value="TreeGrafter"/>
</dbReference>
<dbReference type="InterPro" id="IPR011006">
    <property type="entry name" value="CheY-like_superfamily"/>
</dbReference>
<dbReference type="Pfam" id="PF00990">
    <property type="entry name" value="GGDEF"/>
    <property type="match status" value="1"/>
</dbReference>
<dbReference type="SMART" id="SM00448">
    <property type="entry name" value="REC"/>
    <property type="match status" value="1"/>
</dbReference>
<dbReference type="InterPro" id="IPR001789">
    <property type="entry name" value="Sig_transdc_resp-reg_receiver"/>
</dbReference>
<dbReference type="Gene3D" id="3.30.70.270">
    <property type="match status" value="1"/>
</dbReference>
<dbReference type="OrthoDB" id="9778432at2"/>
<dbReference type="PROSITE" id="PS50887">
    <property type="entry name" value="GGDEF"/>
    <property type="match status" value="1"/>
</dbReference>
<dbReference type="Gene3D" id="6.10.250.690">
    <property type="match status" value="1"/>
</dbReference>
<dbReference type="PROSITE" id="PS50110">
    <property type="entry name" value="RESPONSE_REGULATORY"/>
    <property type="match status" value="1"/>
</dbReference>
<evidence type="ECO:0000256" key="3">
    <source>
        <dbReference type="PROSITE-ProRule" id="PRU00169"/>
    </source>
</evidence>
<dbReference type="InterPro" id="IPR000160">
    <property type="entry name" value="GGDEF_dom"/>
</dbReference>
<dbReference type="Proteomes" id="UP000198744">
    <property type="component" value="Unassembled WGS sequence"/>
</dbReference>
<dbReference type="GO" id="GO:0005886">
    <property type="term" value="C:plasma membrane"/>
    <property type="evidence" value="ECO:0007669"/>
    <property type="project" value="TreeGrafter"/>
</dbReference>
<dbReference type="Gene3D" id="3.40.50.2300">
    <property type="match status" value="1"/>
</dbReference>
<evidence type="ECO:0000313" key="6">
    <source>
        <dbReference type="EMBL" id="SEM58558.1"/>
    </source>
</evidence>
<evidence type="ECO:0000259" key="4">
    <source>
        <dbReference type="PROSITE" id="PS50110"/>
    </source>
</evidence>
<evidence type="ECO:0000256" key="2">
    <source>
        <dbReference type="ARBA" id="ARBA00034247"/>
    </source>
</evidence>
<sequence length="332" mass="36410">MKVLIAEDDSTSRRILAAIMKKWGYDPVVTEDGQAAWDVLQQPDAPRLLLLDWNMPKMEGPEICRRLKEQNVSNPPYVILLTGRDNKGDIVLGLDAGANDYMVKPYDPEELQARIRVGKRMLELQASLVEAHAALTQLAMHDPLTGVLNRRAILERLADELERAKREKGGLSIGMFDLDLFKKINDTHGHQMGDQVLVSFARCIEGKIRKYDCLGRYGGEEFLLISTVPGNSTGGKLYERLCEQVAAMEIAGESVPVSVTVSIGVAAVKKDSTVDSLLAAADAALYRAKAEGRNRVVYADECLSRDIGESRPDLQCTLAGSRQACIVEVAGA</sequence>
<dbReference type="EMBL" id="FOBS01000024">
    <property type="protein sequence ID" value="SEM58558.1"/>
    <property type="molecule type" value="Genomic_DNA"/>
</dbReference>
<name>A0A1H7ZLY3_9BACT</name>
<feature type="domain" description="Response regulatory" evidence="4">
    <location>
        <begin position="2"/>
        <end position="119"/>
    </location>
</feature>
<dbReference type="PANTHER" id="PTHR45138:SF9">
    <property type="entry name" value="DIGUANYLATE CYCLASE DGCM-RELATED"/>
    <property type="match status" value="1"/>
</dbReference>
<dbReference type="AlphaFoldDB" id="A0A1H7ZLY3"/>
<keyword evidence="3" id="KW-0597">Phosphoprotein</keyword>
<gene>
    <name evidence="6" type="ORF">SAMN04489760_12431</name>
</gene>
<dbReference type="GO" id="GO:0052621">
    <property type="term" value="F:diguanylate cyclase activity"/>
    <property type="evidence" value="ECO:0007669"/>
    <property type="project" value="UniProtKB-EC"/>
</dbReference>
<dbReference type="FunFam" id="3.30.70.270:FF:000001">
    <property type="entry name" value="Diguanylate cyclase domain protein"/>
    <property type="match status" value="1"/>
</dbReference>
<dbReference type="Pfam" id="PF00072">
    <property type="entry name" value="Response_reg"/>
    <property type="match status" value="1"/>
</dbReference>
<dbReference type="CDD" id="cd01949">
    <property type="entry name" value="GGDEF"/>
    <property type="match status" value="1"/>
</dbReference>
<feature type="domain" description="GGDEF" evidence="5">
    <location>
        <begin position="169"/>
        <end position="301"/>
    </location>
</feature>
<keyword evidence="7" id="KW-1185">Reference proteome</keyword>
<accession>A0A1H7ZLY3</accession>
<dbReference type="InterPro" id="IPR043128">
    <property type="entry name" value="Rev_trsase/Diguanyl_cyclase"/>
</dbReference>
<organism evidence="6 7">
    <name type="scientific">Syntrophus gentianae</name>
    <dbReference type="NCBI Taxonomy" id="43775"/>
    <lineage>
        <taxon>Bacteria</taxon>
        <taxon>Pseudomonadati</taxon>
        <taxon>Thermodesulfobacteriota</taxon>
        <taxon>Syntrophia</taxon>
        <taxon>Syntrophales</taxon>
        <taxon>Syntrophaceae</taxon>
        <taxon>Syntrophus</taxon>
    </lineage>
</organism>
<dbReference type="GO" id="GO:1902201">
    <property type="term" value="P:negative regulation of bacterial-type flagellum-dependent cell motility"/>
    <property type="evidence" value="ECO:0007669"/>
    <property type="project" value="TreeGrafter"/>
</dbReference>
<dbReference type="SMART" id="SM00267">
    <property type="entry name" value="GGDEF"/>
    <property type="match status" value="1"/>
</dbReference>
<dbReference type="CDD" id="cd17574">
    <property type="entry name" value="REC_OmpR"/>
    <property type="match status" value="1"/>
</dbReference>
<comment type="catalytic activity">
    <reaction evidence="2">
        <text>2 GTP = 3',3'-c-di-GMP + 2 diphosphate</text>
        <dbReference type="Rhea" id="RHEA:24898"/>
        <dbReference type="ChEBI" id="CHEBI:33019"/>
        <dbReference type="ChEBI" id="CHEBI:37565"/>
        <dbReference type="ChEBI" id="CHEBI:58805"/>
        <dbReference type="EC" id="2.7.7.65"/>
    </reaction>
</comment>
<evidence type="ECO:0000313" key="7">
    <source>
        <dbReference type="Proteomes" id="UP000198744"/>
    </source>
</evidence>
<dbReference type="STRING" id="43775.SAMN04489760_12431"/>
<dbReference type="SUPFAM" id="SSF55073">
    <property type="entry name" value="Nucleotide cyclase"/>
    <property type="match status" value="1"/>
</dbReference>
<evidence type="ECO:0000256" key="1">
    <source>
        <dbReference type="ARBA" id="ARBA00012528"/>
    </source>
</evidence>
<reference evidence="6 7" key="1">
    <citation type="submission" date="2016-10" db="EMBL/GenBank/DDBJ databases">
        <authorList>
            <person name="de Groot N.N."/>
        </authorList>
    </citation>
    <scope>NUCLEOTIDE SEQUENCE [LARGE SCALE GENOMIC DNA]</scope>
    <source>
        <strain evidence="6 7">DSM 8423</strain>
    </source>
</reference>
<dbReference type="InterPro" id="IPR050469">
    <property type="entry name" value="Diguanylate_Cyclase"/>
</dbReference>